<proteinExistence type="predicted"/>
<organism evidence="1 2">
    <name type="scientific">Papaver somniferum</name>
    <name type="common">Opium poppy</name>
    <dbReference type="NCBI Taxonomy" id="3469"/>
    <lineage>
        <taxon>Eukaryota</taxon>
        <taxon>Viridiplantae</taxon>
        <taxon>Streptophyta</taxon>
        <taxon>Embryophyta</taxon>
        <taxon>Tracheophyta</taxon>
        <taxon>Spermatophyta</taxon>
        <taxon>Magnoliopsida</taxon>
        <taxon>Ranunculales</taxon>
        <taxon>Papaveraceae</taxon>
        <taxon>Papaveroideae</taxon>
        <taxon>Papaver</taxon>
    </lineage>
</organism>
<name>A0A4Y7L440_PAPSO</name>
<gene>
    <name evidence="1" type="ORF">C5167_042888</name>
</gene>
<evidence type="ECO:0000313" key="1">
    <source>
        <dbReference type="EMBL" id="RZC80314.1"/>
    </source>
</evidence>
<dbReference type="EMBL" id="CM010724">
    <property type="protein sequence ID" value="RZC80314.1"/>
    <property type="molecule type" value="Genomic_DNA"/>
</dbReference>
<keyword evidence="2" id="KW-1185">Reference proteome</keyword>
<accession>A0A4Y7L440</accession>
<reference evidence="1 2" key="1">
    <citation type="journal article" date="2018" name="Science">
        <title>The opium poppy genome and morphinan production.</title>
        <authorList>
            <person name="Guo L."/>
            <person name="Winzer T."/>
            <person name="Yang X."/>
            <person name="Li Y."/>
            <person name="Ning Z."/>
            <person name="He Z."/>
            <person name="Teodor R."/>
            <person name="Lu Y."/>
            <person name="Bowser T.A."/>
            <person name="Graham I.A."/>
            <person name="Ye K."/>
        </authorList>
    </citation>
    <scope>NUCLEOTIDE SEQUENCE [LARGE SCALE GENOMIC DNA]</scope>
    <source>
        <strain evidence="2">cv. HN1</strain>
        <tissue evidence="1">Leaves</tissue>
    </source>
</reference>
<sequence length="157" mass="18151">MDKDAKKIRSNYTRAYLRISVNKQETPKYWLICQASMPPLGWNTGQNETVESDPYMDIHKLGLAGGSKVTPLTYNSLQLHAITVDVVLIKECYRLDAFSLYPESYLQLLHQETYAHTRTFVQKGSNRKKFLRKWYMIIGLGQELLKFDHIGAVECAF</sequence>
<protein>
    <submittedName>
        <fullName evidence="1">Uncharacterized protein</fullName>
    </submittedName>
</protein>
<dbReference type="AlphaFoldDB" id="A0A4Y7L440"/>
<dbReference type="Proteomes" id="UP000316621">
    <property type="component" value="Chromosome 10"/>
</dbReference>
<evidence type="ECO:0000313" key="2">
    <source>
        <dbReference type="Proteomes" id="UP000316621"/>
    </source>
</evidence>
<dbReference type="Gramene" id="RZC80314">
    <property type="protein sequence ID" value="RZC80314"/>
    <property type="gene ID" value="C5167_042888"/>
</dbReference>